<evidence type="ECO:0000256" key="1">
    <source>
        <dbReference type="ARBA" id="ARBA00003257"/>
    </source>
</evidence>
<feature type="transmembrane region" description="Helical" evidence="17">
    <location>
        <begin position="293"/>
        <end position="314"/>
    </location>
</feature>
<dbReference type="GO" id="GO:0042773">
    <property type="term" value="P:ATP synthesis coupled electron transport"/>
    <property type="evidence" value="ECO:0007669"/>
    <property type="project" value="InterPro"/>
</dbReference>
<dbReference type="Pfam" id="PF01059">
    <property type="entry name" value="Oxidored_q5_N"/>
    <property type="match status" value="1"/>
</dbReference>
<keyword evidence="10 17" id="KW-0249">Electron transport</keyword>
<evidence type="ECO:0000256" key="4">
    <source>
        <dbReference type="ARBA" id="ARBA00012944"/>
    </source>
</evidence>
<keyword evidence="14 17" id="KW-0496">Mitochondrion</keyword>
<evidence type="ECO:0000256" key="5">
    <source>
        <dbReference type="ARBA" id="ARBA00021006"/>
    </source>
</evidence>
<evidence type="ECO:0000256" key="11">
    <source>
        <dbReference type="ARBA" id="ARBA00022989"/>
    </source>
</evidence>
<dbReference type="GO" id="GO:0003954">
    <property type="term" value="F:NADH dehydrogenase activity"/>
    <property type="evidence" value="ECO:0007669"/>
    <property type="project" value="TreeGrafter"/>
</dbReference>
<sequence>MMKIYVSMLFLIPVLLLNNSFIFMTFLFLFFFMLLMFNVNIFYCSISYVFGMDKLSYLLVLLTIWIILLMLISSYNNANMVMFMLFLYMLMLFLMFSFSCYNLMLFYIFFESSLIPTIFLILGWGYQPERLSSVFYLLFYTLFGSLPLLLSIMYMYNNYGTLYFFILNINLNFYLYLSMVIGFLIKMPMFMFHFWLPKAHVEAPVSGSMILAGVLLKLGGYGLIRVFNFIWSNISHFNLYFINLSLFGGLLISFVCMFQYDIKSMIAYSSVSHMSLVIGGIMTMNVWGIMGSIVLMIGHGLCSSGLFCLANIIYERSNSRSFYLNKGLILTFPSLSMFWFMFCSNNMASPPSLNLFGEILLINSLMIWSKLLMILLGLLSFMSCCYSIYLYSYINHGLIYSSIKMKLNINCREYILLLLHFIPLNILILKPLFLVCF</sequence>
<evidence type="ECO:0000256" key="2">
    <source>
        <dbReference type="ARBA" id="ARBA00004225"/>
    </source>
</evidence>
<keyword evidence="11 17" id="KW-1133">Transmembrane helix</keyword>
<geneLocation type="mitochondrion" evidence="20"/>
<dbReference type="EMBL" id="FJ456945">
    <property type="protein sequence ID" value="ACJ69490.1"/>
    <property type="molecule type" value="Genomic_DNA"/>
</dbReference>
<feature type="transmembrane region" description="Helical" evidence="17">
    <location>
        <begin position="237"/>
        <end position="258"/>
    </location>
</feature>
<evidence type="ECO:0000256" key="7">
    <source>
        <dbReference type="ARBA" id="ARBA00022660"/>
    </source>
</evidence>
<accession>C5HIP5</accession>
<dbReference type="InterPro" id="IPR001750">
    <property type="entry name" value="ND/Mrp_TM"/>
</dbReference>
<evidence type="ECO:0000259" key="19">
    <source>
        <dbReference type="Pfam" id="PF01059"/>
    </source>
</evidence>
<evidence type="ECO:0000256" key="10">
    <source>
        <dbReference type="ARBA" id="ARBA00022982"/>
    </source>
</evidence>
<dbReference type="GeneID" id="7996691"/>
<evidence type="ECO:0000256" key="15">
    <source>
        <dbReference type="ARBA" id="ARBA00023136"/>
    </source>
</evidence>
<evidence type="ECO:0000256" key="14">
    <source>
        <dbReference type="ARBA" id="ARBA00023128"/>
    </source>
</evidence>
<gene>
    <name evidence="20" type="primary">ND4</name>
</gene>
<evidence type="ECO:0000256" key="16">
    <source>
        <dbReference type="ARBA" id="ARBA00049551"/>
    </source>
</evidence>
<feature type="domain" description="NADH:quinone oxidoreductase/Mrp antiporter transmembrane" evidence="18">
    <location>
        <begin position="101"/>
        <end position="380"/>
    </location>
</feature>
<feature type="transmembrane region" description="Helical" evidence="17">
    <location>
        <begin position="205"/>
        <end position="231"/>
    </location>
</feature>
<reference evidence="20" key="1">
    <citation type="journal article" date="2009" name="BMC Evol. Biol.">
        <title>Phylogenetic analysis of the true water bugs (Insecta: Hemiptera: Heteroptera: Nepomorpha): evidence from mitochondrial genomes.</title>
        <authorList>
            <person name="Hua J."/>
            <person name="Li M."/>
            <person name="Dong P."/>
            <person name="Cui Y."/>
            <person name="Xie Q."/>
            <person name="Bu W."/>
        </authorList>
    </citation>
    <scope>NUCLEOTIDE SEQUENCE</scope>
    <source>
        <strain evidence="20">NKMT020</strain>
    </source>
</reference>
<keyword evidence="8 17" id="KW-0812">Transmembrane</keyword>
<feature type="transmembrane region" description="Helical" evidence="17">
    <location>
        <begin position="55"/>
        <end position="73"/>
    </location>
</feature>
<evidence type="ECO:0000256" key="12">
    <source>
        <dbReference type="ARBA" id="ARBA00023027"/>
    </source>
</evidence>
<dbReference type="PANTHER" id="PTHR43507:SF20">
    <property type="entry name" value="NADH-UBIQUINONE OXIDOREDUCTASE CHAIN 4"/>
    <property type="match status" value="1"/>
</dbReference>
<feature type="transmembrane region" description="Helical" evidence="17">
    <location>
        <begin position="80"/>
        <end position="98"/>
    </location>
</feature>
<feature type="transmembrane region" description="Helical" evidence="17">
    <location>
        <begin position="414"/>
        <end position="434"/>
    </location>
</feature>
<evidence type="ECO:0000256" key="17">
    <source>
        <dbReference type="RuleBase" id="RU003297"/>
    </source>
</evidence>
<keyword evidence="7 17" id="KW-0679">Respiratory chain</keyword>
<comment type="catalytic activity">
    <reaction evidence="16 17">
        <text>a ubiquinone + NADH + 5 H(+)(in) = a ubiquinol + NAD(+) + 4 H(+)(out)</text>
        <dbReference type="Rhea" id="RHEA:29091"/>
        <dbReference type="Rhea" id="RHEA-COMP:9565"/>
        <dbReference type="Rhea" id="RHEA-COMP:9566"/>
        <dbReference type="ChEBI" id="CHEBI:15378"/>
        <dbReference type="ChEBI" id="CHEBI:16389"/>
        <dbReference type="ChEBI" id="CHEBI:17976"/>
        <dbReference type="ChEBI" id="CHEBI:57540"/>
        <dbReference type="ChEBI" id="CHEBI:57945"/>
        <dbReference type="EC" id="7.1.1.2"/>
    </reaction>
</comment>
<evidence type="ECO:0000313" key="20">
    <source>
        <dbReference type="EMBL" id="ACJ69490.1"/>
    </source>
</evidence>
<protein>
    <recommendedName>
        <fullName evidence="5 17">NADH-ubiquinone oxidoreductase chain 4</fullName>
        <ecNumber evidence="4 17">7.1.1.2</ecNumber>
    </recommendedName>
</protein>
<comment type="similarity">
    <text evidence="3 17">Belongs to the complex I subunit 4 family.</text>
</comment>
<keyword evidence="9" id="KW-1278">Translocase</keyword>
<dbReference type="Pfam" id="PF00361">
    <property type="entry name" value="Proton_antipo_M"/>
    <property type="match status" value="1"/>
</dbReference>
<feature type="domain" description="NADH:ubiquinone oxidoreductase chain 4 N-terminal" evidence="19">
    <location>
        <begin position="1"/>
        <end position="96"/>
    </location>
</feature>
<dbReference type="PRINTS" id="PR01437">
    <property type="entry name" value="NUOXDRDTASE4"/>
</dbReference>
<feature type="transmembrane region" description="Helical" evidence="17">
    <location>
        <begin position="104"/>
        <end position="122"/>
    </location>
</feature>
<evidence type="ECO:0000256" key="6">
    <source>
        <dbReference type="ARBA" id="ARBA00022448"/>
    </source>
</evidence>
<dbReference type="GO" id="GO:0048039">
    <property type="term" value="F:ubiquinone binding"/>
    <property type="evidence" value="ECO:0007669"/>
    <property type="project" value="TreeGrafter"/>
</dbReference>
<dbReference type="CTD" id="4538"/>
<feature type="transmembrane region" description="Helical" evidence="17">
    <location>
        <begin position="162"/>
        <end position="185"/>
    </location>
</feature>
<dbReference type="PANTHER" id="PTHR43507">
    <property type="entry name" value="NADH-UBIQUINONE OXIDOREDUCTASE CHAIN 4"/>
    <property type="match status" value="1"/>
</dbReference>
<evidence type="ECO:0000256" key="13">
    <source>
        <dbReference type="ARBA" id="ARBA00023075"/>
    </source>
</evidence>
<dbReference type="GO" id="GO:0015990">
    <property type="term" value="P:electron transport coupled proton transport"/>
    <property type="evidence" value="ECO:0007669"/>
    <property type="project" value="TreeGrafter"/>
</dbReference>
<feature type="transmembrane region" description="Helical" evidence="17">
    <location>
        <begin position="21"/>
        <end position="43"/>
    </location>
</feature>
<evidence type="ECO:0000259" key="18">
    <source>
        <dbReference type="Pfam" id="PF00361"/>
    </source>
</evidence>
<evidence type="ECO:0000256" key="3">
    <source>
        <dbReference type="ARBA" id="ARBA00009025"/>
    </source>
</evidence>
<organism evidence="20">
    <name type="scientific">Hydrometra greeni</name>
    <dbReference type="NCBI Taxonomy" id="1492928"/>
    <lineage>
        <taxon>Eukaryota</taxon>
        <taxon>Metazoa</taxon>
        <taxon>Ecdysozoa</taxon>
        <taxon>Arthropoda</taxon>
        <taxon>Hexapoda</taxon>
        <taxon>Insecta</taxon>
        <taxon>Pterygota</taxon>
        <taxon>Neoptera</taxon>
        <taxon>Paraneoptera</taxon>
        <taxon>Hemiptera</taxon>
        <taxon>Heteroptera</taxon>
        <taxon>Gerromorpha</taxon>
        <taxon>Gerroidea</taxon>
        <taxon>Hydrometridae</taxon>
        <taxon>Hydrometra</taxon>
    </lineage>
</organism>
<dbReference type="GO" id="GO:0008137">
    <property type="term" value="F:NADH dehydrogenase (ubiquinone) activity"/>
    <property type="evidence" value="ECO:0007669"/>
    <property type="project" value="UniProtKB-UniRule"/>
</dbReference>
<evidence type="ECO:0000256" key="8">
    <source>
        <dbReference type="ARBA" id="ARBA00022692"/>
    </source>
</evidence>
<dbReference type="AlphaFoldDB" id="C5HIP5"/>
<keyword evidence="6 17" id="KW-0813">Transport</keyword>
<dbReference type="RefSeq" id="YP_002971027.1">
    <property type="nucleotide sequence ID" value="NC_012842.1"/>
</dbReference>
<dbReference type="InterPro" id="IPR003918">
    <property type="entry name" value="NADH_UbQ_OxRdtase"/>
</dbReference>
<comment type="subcellular location">
    <subcellularLocation>
        <location evidence="2 17">Mitochondrion membrane</location>
        <topology evidence="2 17">Multi-pass membrane protein</topology>
    </subcellularLocation>
</comment>
<keyword evidence="12 17" id="KW-0520">NAD</keyword>
<evidence type="ECO:0000256" key="9">
    <source>
        <dbReference type="ARBA" id="ARBA00022967"/>
    </source>
</evidence>
<name>C5HIP5_9HEMI</name>
<proteinExistence type="inferred from homology"/>
<comment type="function">
    <text evidence="17">Core subunit of the mitochondrial membrane respiratory chain NADH dehydrogenase (Complex I) which catalyzes electron transfer from NADH through the respiratory chain, using ubiquinone as an electron acceptor. Essential for the catalytic activity and assembly of complex I.</text>
</comment>
<dbReference type="InterPro" id="IPR000260">
    <property type="entry name" value="NADH4_N"/>
</dbReference>
<dbReference type="GO" id="GO:0031966">
    <property type="term" value="C:mitochondrial membrane"/>
    <property type="evidence" value="ECO:0007669"/>
    <property type="project" value="UniProtKB-SubCell"/>
</dbReference>
<keyword evidence="15 17" id="KW-0472">Membrane</keyword>
<comment type="function">
    <text evidence="1">Core subunit of the mitochondrial membrane respiratory chain NADH dehydrogenase (Complex I) that is believed to belong to the minimal assembly required for catalysis. Complex I functions in the transfer of electrons from NADH to the respiratory chain. The immediate electron acceptor for the enzyme is believed to be ubiquinone.</text>
</comment>
<keyword evidence="13 17" id="KW-0830">Ubiquinone</keyword>
<feature type="transmembrane region" description="Helical" evidence="17">
    <location>
        <begin position="367"/>
        <end position="393"/>
    </location>
</feature>
<feature type="transmembrane region" description="Helical" evidence="17">
    <location>
        <begin position="134"/>
        <end position="156"/>
    </location>
</feature>
<feature type="transmembrane region" description="Helical" evidence="17">
    <location>
        <begin position="326"/>
        <end position="347"/>
    </location>
</feature>
<dbReference type="EC" id="7.1.1.2" evidence="4 17"/>